<dbReference type="Pfam" id="PF03129">
    <property type="entry name" value="HGTP_anticodon"/>
    <property type="match status" value="1"/>
</dbReference>
<evidence type="ECO:0000256" key="7">
    <source>
        <dbReference type="ARBA" id="ARBA00022741"/>
    </source>
</evidence>
<dbReference type="InterPro" id="IPR036621">
    <property type="entry name" value="Anticodon-bd_dom_sf"/>
</dbReference>
<dbReference type="InterPro" id="IPR002314">
    <property type="entry name" value="aa-tRNA-synt_IIb"/>
</dbReference>
<keyword evidence="15" id="KW-1185">Reference proteome</keyword>
<accession>A0A179FFA4</accession>
<comment type="catalytic activity">
    <reaction evidence="12">
        <text>tRNA(Pro) + L-proline + ATP = L-prolyl-tRNA(Pro) + AMP + diphosphate</text>
        <dbReference type="Rhea" id="RHEA:14305"/>
        <dbReference type="Rhea" id="RHEA-COMP:9700"/>
        <dbReference type="Rhea" id="RHEA-COMP:9702"/>
        <dbReference type="ChEBI" id="CHEBI:30616"/>
        <dbReference type="ChEBI" id="CHEBI:33019"/>
        <dbReference type="ChEBI" id="CHEBI:60039"/>
        <dbReference type="ChEBI" id="CHEBI:78442"/>
        <dbReference type="ChEBI" id="CHEBI:78532"/>
        <dbReference type="ChEBI" id="CHEBI:456215"/>
        <dbReference type="EC" id="6.1.1.15"/>
    </reaction>
</comment>
<evidence type="ECO:0000256" key="2">
    <source>
        <dbReference type="ARBA" id="ARBA00008226"/>
    </source>
</evidence>
<dbReference type="GO" id="GO:0005739">
    <property type="term" value="C:mitochondrion"/>
    <property type="evidence" value="ECO:0007669"/>
    <property type="project" value="TreeGrafter"/>
</dbReference>
<evidence type="ECO:0000313" key="14">
    <source>
        <dbReference type="EMBL" id="OAQ64192.1"/>
    </source>
</evidence>
<dbReference type="GO" id="GO:0005524">
    <property type="term" value="F:ATP binding"/>
    <property type="evidence" value="ECO:0007669"/>
    <property type="project" value="UniProtKB-KW"/>
</dbReference>
<dbReference type="Pfam" id="PF00587">
    <property type="entry name" value="tRNA-synt_2b"/>
    <property type="match status" value="1"/>
</dbReference>
<dbReference type="EMBL" id="LSBJ02000005">
    <property type="protein sequence ID" value="OAQ64192.1"/>
    <property type="molecule type" value="Genomic_DNA"/>
</dbReference>
<evidence type="ECO:0000256" key="10">
    <source>
        <dbReference type="ARBA" id="ARBA00023146"/>
    </source>
</evidence>
<dbReference type="NCBIfam" id="TIGR00409">
    <property type="entry name" value="proS_fam_II"/>
    <property type="match status" value="1"/>
</dbReference>
<dbReference type="RefSeq" id="XP_018141506.1">
    <property type="nucleotide sequence ID" value="XM_018284691.1"/>
</dbReference>
<dbReference type="GeneID" id="28848685"/>
<comment type="similarity">
    <text evidence="2">Belongs to the class-II aminoacyl-tRNA synthetase family.</text>
</comment>
<evidence type="ECO:0000256" key="4">
    <source>
        <dbReference type="ARBA" id="ARBA00012831"/>
    </source>
</evidence>
<evidence type="ECO:0000256" key="5">
    <source>
        <dbReference type="ARBA" id="ARBA00022490"/>
    </source>
</evidence>
<evidence type="ECO:0000256" key="1">
    <source>
        <dbReference type="ARBA" id="ARBA00004496"/>
    </source>
</evidence>
<dbReference type="InterPro" id="IPR045864">
    <property type="entry name" value="aa-tRNA-synth_II/BPL/LPL"/>
</dbReference>
<dbReference type="Gene3D" id="3.30.930.10">
    <property type="entry name" value="Bira Bifunctional Protein, Domain 2"/>
    <property type="match status" value="2"/>
</dbReference>
<dbReference type="OrthoDB" id="10267474at2759"/>
<proteinExistence type="inferred from homology"/>
<keyword evidence="5" id="KW-0963">Cytoplasm</keyword>
<dbReference type="GO" id="GO:0004827">
    <property type="term" value="F:proline-tRNA ligase activity"/>
    <property type="evidence" value="ECO:0007669"/>
    <property type="project" value="UniProtKB-EC"/>
</dbReference>
<organism evidence="14 15">
    <name type="scientific">Pochonia chlamydosporia 170</name>
    <dbReference type="NCBI Taxonomy" id="1380566"/>
    <lineage>
        <taxon>Eukaryota</taxon>
        <taxon>Fungi</taxon>
        <taxon>Dikarya</taxon>
        <taxon>Ascomycota</taxon>
        <taxon>Pezizomycotina</taxon>
        <taxon>Sordariomycetes</taxon>
        <taxon>Hypocreomycetidae</taxon>
        <taxon>Hypocreales</taxon>
        <taxon>Clavicipitaceae</taxon>
        <taxon>Pochonia</taxon>
    </lineage>
</organism>
<dbReference type="CDD" id="cd00861">
    <property type="entry name" value="ProRS_anticodon_short"/>
    <property type="match status" value="1"/>
</dbReference>
<reference evidence="14 15" key="1">
    <citation type="journal article" date="2016" name="PLoS Pathog.">
        <title>Biosynthesis of antibiotic leucinostatins in bio-control fungus Purpureocillium lilacinum and their inhibition on phytophthora revealed by genome mining.</title>
        <authorList>
            <person name="Wang G."/>
            <person name="Liu Z."/>
            <person name="Lin R."/>
            <person name="Li E."/>
            <person name="Mao Z."/>
            <person name="Ling J."/>
            <person name="Yang Y."/>
            <person name="Yin W.B."/>
            <person name="Xie B."/>
        </authorList>
    </citation>
    <scope>NUCLEOTIDE SEQUENCE [LARGE SCALE GENOMIC DNA]</scope>
    <source>
        <strain evidence="14">170</strain>
    </source>
</reference>
<dbReference type="InterPro" id="IPR044140">
    <property type="entry name" value="ProRS_anticodon_short"/>
</dbReference>
<dbReference type="Gene3D" id="3.40.50.800">
    <property type="entry name" value="Anticodon-binding domain"/>
    <property type="match status" value="1"/>
</dbReference>
<dbReference type="Proteomes" id="UP000078397">
    <property type="component" value="Unassembled WGS sequence"/>
</dbReference>
<keyword evidence="6" id="KW-0436">Ligase</keyword>
<dbReference type="InterPro" id="IPR002316">
    <property type="entry name" value="Pro-tRNA-ligase_IIa"/>
</dbReference>
<dbReference type="InterPro" id="IPR006195">
    <property type="entry name" value="aa-tRNA-synth_II"/>
</dbReference>
<dbReference type="PRINTS" id="PR01046">
    <property type="entry name" value="TRNASYNTHPRO"/>
</dbReference>
<dbReference type="PROSITE" id="PS50862">
    <property type="entry name" value="AA_TRNA_LIGASE_II"/>
    <property type="match status" value="1"/>
</dbReference>
<dbReference type="KEGG" id="pchm:VFPPC_05507"/>
<protein>
    <recommendedName>
        <fullName evidence="4">proline--tRNA ligase</fullName>
        <ecNumber evidence="4">6.1.1.15</ecNumber>
    </recommendedName>
    <alternativeName>
        <fullName evidence="11">Prolyl-tRNA synthetase</fullName>
    </alternativeName>
</protein>
<dbReference type="AlphaFoldDB" id="A0A179FFA4"/>
<evidence type="ECO:0000256" key="8">
    <source>
        <dbReference type="ARBA" id="ARBA00022840"/>
    </source>
</evidence>
<evidence type="ECO:0000256" key="3">
    <source>
        <dbReference type="ARBA" id="ARBA00011738"/>
    </source>
</evidence>
<keyword evidence="10" id="KW-0030">Aminoacyl-tRNA synthetase</keyword>
<gene>
    <name evidence="14" type="ORF">VFPPC_05507</name>
</gene>
<dbReference type="EC" id="6.1.1.15" evidence="4"/>
<feature type="domain" description="Aminoacyl-transfer RNA synthetases class-II family profile" evidence="13">
    <location>
        <begin position="83"/>
        <end position="493"/>
    </location>
</feature>
<dbReference type="GO" id="GO:0006433">
    <property type="term" value="P:prolyl-tRNA aminoacylation"/>
    <property type="evidence" value="ECO:0007669"/>
    <property type="project" value="InterPro"/>
</dbReference>
<dbReference type="SUPFAM" id="SSF55681">
    <property type="entry name" value="Class II aaRS and biotin synthetases"/>
    <property type="match status" value="1"/>
</dbReference>
<name>A0A179FFA4_METCM</name>
<dbReference type="PANTHER" id="PTHR42753">
    <property type="entry name" value="MITOCHONDRIAL RIBOSOME PROTEIN L39/PROLYL-TRNA LIGASE FAMILY MEMBER"/>
    <property type="match status" value="1"/>
</dbReference>
<keyword evidence="9" id="KW-0648">Protein biosynthesis</keyword>
<evidence type="ECO:0000256" key="9">
    <source>
        <dbReference type="ARBA" id="ARBA00022917"/>
    </source>
</evidence>
<dbReference type="InterPro" id="IPR004500">
    <property type="entry name" value="Pro-tRNA-synth_IIa_bac-type"/>
</dbReference>
<evidence type="ECO:0000259" key="13">
    <source>
        <dbReference type="PROSITE" id="PS50862"/>
    </source>
</evidence>
<comment type="subunit">
    <text evidence="3">Homodimer.</text>
</comment>
<dbReference type="STRING" id="1380566.A0A179FFA4"/>
<dbReference type="InterPro" id="IPR050062">
    <property type="entry name" value="Pro-tRNA_synthetase"/>
</dbReference>
<evidence type="ECO:0000256" key="6">
    <source>
        <dbReference type="ARBA" id="ARBA00022598"/>
    </source>
</evidence>
<evidence type="ECO:0000256" key="11">
    <source>
        <dbReference type="ARBA" id="ARBA00029731"/>
    </source>
</evidence>
<keyword evidence="8" id="KW-0067">ATP-binding</keyword>
<dbReference type="SUPFAM" id="SSF52954">
    <property type="entry name" value="Class II aaRS ABD-related"/>
    <property type="match status" value="1"/>
</dbReference>
<evidence type="ECO:0000256" key="12">
    <source>
        <dbReference type="ARBA" id="ARBA00047671"/>
    </source>
</evidence>
<keyword evidence="7" id="KW-0547">Nucleotide-binding</keyword>
<dbReference type="InterPro" id="IPR004154">
    <property type="entry name" value="Anticodon-bd"/>
</dbReference>
<evidence type="ECO:0000313" key="15">
    <source>
        <dbReference type="Proteomes" id="UP000078397"/>
    </source>
</evidence>
<sequence>MLPHKAIQLGHPLTVASTITSVSKVVTRRSSLIKIRWRSTLSKIWVPTGGVSAVEGETGHGKLIRAGFLRQTQSGIFQLLPLGLRVQNKIEALLDKHMESIGASRLSLSTITSEELWRRSGRLDRVSSELFRLTDRKEVPIMLSPTHEEEITTLVASTLNSYKDLPLRLYQTTRKYRDEMRPRHGLLRSREFTMKDLYTFDTSFESAINTYKDVAGAYRAFFAELKMPILVAEASSGDMGGDYSHEYHLAHPIGEDIVMSCDSCDYTANDEVATARSPKHSHQQSTGRNITKDDLGVWRGITKDRTTLVNAWYPIKGNNEVESEINTLAVKGAVPELDTSINDPVQSWSDALGDAKNSQPQIINVVDFRLNSAFAQLKETLPLMPDSVEITELVSQSDVTSTRDGEPLNLLRLMEGDGCPRCDTGSLRIHRALELGHTFYLGARYSNPLELYVTLPKSKNPVPVEMGCYGIGVSRIFGAVAEHKADSRGLNWPRAIAPFEIAVIPTSGVNEQTLEFHDKLTSWSSSGPGFDAVLDDRKETFGWKMRDADMIGYPVTVVLGKAWREKGICEVQCRSLSLKENVTVEDLPTYVTNLLSQL</sequence>
<comment type="subcellular location">
    <subcellularLocation>
        <location evidence="1">Cytoplasm</location>
    </subcellularLocation>
</comment>
<comment type="caution">
    <text evidence="14">The sequence shown here is derived from an EMBL/GenBank/DDBJ whole genome shotgun (WGS) entry which is preliminary data.</text>
</comment>
<dbReference type="PANTHER" id="PTHR42753:SF2">
    <property type="entry name" value="PROLINE--TRNA LIGASE"/>
    <property type="match status" value="1"/>
</dbReference>